<keyword evidence="1" id="KW-0732">Signal</keyword>
<sequence length="1118" mass="126462">MKNRIAVVCMLFCFTLSYAQISNTEYSTPAVIPQAPEVASLLRYSEVPVSYYNGIPNVGVPIYTLQGRELSAPVNLSYHAGGHRVSEESSWVGLGWSLSAGGQISRTVRGYPDDSTHGFIYNQYTVQYIKDVCDQTITNDPNGCAYYTGQQAIDQRFDYEPDDFNYSMFGQSGRFMFNQKRDVNPKGEIVQFPNKNVKIAPSYTGDIITGWKITDTNGIVYEFTEGNKFHSADTFQSVSGQIELSPEDGEGNSYIETWNLISVTSPNGDVITLEYDRPILDGYPSAYPFNDITTTQGSQSLITHQSGEELTEKKRIDTYSITKRHYTLLSKITSSKGSLHFVRDATNRLDTQSSKQRLQYIEVYNSDNQLTQRIKLTHGYFNSPYVTNSEFIATGTNGYISANTDSFLNKRLYLQKVTFEGHYGGHNPSDDYSYSFGYNTDIMLPHKRSYAQDHWGYYNGKSNSNLIPYYSISTSQKANREVDPDYSSACILNKVTYPEGGVTKLYFENNRGDVRNVVLPPYIENKVKVEAVASNQHSLTENGNEITYVFWSNNFTVSNDAKPSASDENKVQMEYFGFSNRCDNVDALYTGADQVCNSMFFDLYEVNGFNETLVQRFSIWESGSLLVDKGRTYKIKIEISATNAEYNLVDYYSDVTFSWFDDNPNQTTEVFDYFGGLRVKAIKTYDQEKLTAYKSFDYSDGYILSQPFYFSVGTGGVYKYVSQSWVPLQTTQSGYAGYKTVIENIHEVATETGYSTLDAGSSQTRQVRRTYTPASTDIAFPGAPYTQDWVGGNPELEEITGKSSTATGYKTFEEQSTNNILGFVLSREYHLFPFDVASHDNVMDCVNDNGCDISLNLYNIWPGQKLPNRQTVISKEGTRELTQVTETFYESVPNHYNPTKTRFTDSKGDVYETVIRYPYEENHTGLLTENRLTVPLKTQQYKDATLMQTAVSQYGSFTGTDPATNPTNLLLQSVSGAKKTNPLEERVSYHGYNKYGQVREVSKTNGTHITYLWGYNYNYPIAKIENATYSQVAAIVDENSIQNMTGTTLENTLQALRDGLPQSMVSTYVYDPLIGVTRTTDPRGRSMYYIYDSMGRLKHTLDHDQHVLTTNNYHYKNN</sequence>
<dbReference type="Proteomes" id="UP000002945">
    <property type="component" value="Unassembled WGS sequence"/>
</dbReference>
<dbReference type="eggNOG" id="COG3209">
    <property type="taxonomic scope" value="Bacteria"/>
</dbReference>
<dbReference type="OrthoDB" id="9814627at2"/>
<dbReference type="AlphaFoldDB" id="A9EC57"/>
<dbReference type="STRING" id="391587.KAOT1_04700"/>
<name>A9EC57_9FLAO</name>
<evidence type="ECO:0000313" key="3">
    <source>
        <dbReference type="Proteomes" id="UP000002945"/>
    </source>
</evidence>
<dbReference type="EMBL" id="ABIB01000018">
    <property type="protein sequence ID" value="EDP94441.1"/>
    <property type="molecule type" value="Genomic_DNA"/>
</dbReference>
<evidence type="ECO:0000313" key="2">
    <source>
        <dbReference type="EMBL" id="EDP94441.1"/>
    </source>
</evidence>
<keyword evidence="3" id="KW-1185">Reference proteome</keyword>
<evidence type="ECO:0000256" key="1">
    <source>
        <dbReference type="SAM" id="SignalP"/>
    </source>
</evidence>
<dbReference type="HOGENOM" id="CLU_006833_0_0_10"/>
<accession>A9EC57</accession>
<organism evidence="2 3">
    <name type="scientific">Kordia algicida OT-1</name>
    <dbReference type="NCBI Taxonomy" id="391587"/>
    <lineage>
        <taxon>Bacteria</taxon>
        <taxon>Pseudomonadati</taxon>
        <taxon>Bacteroidota</taxon>
        <taxon>Flavobacteriia</taxon>
        <taxon>Flavobacteriales</taxon>
        <taxon>Flavobacteriaceae</taxon>
        <taxon>Kordia</taxon>
    </lineage>
</organism>
<gene>
    <name evidence="2" type="ORF">KAOT1_04700</name>
</gene>
<feature type="chain" id="PRO_5002735318" description="YD repeat protein" evidence="1">
    <location>
        <begin position="20"/>
        <end position="1118"/>
    </location>
</feature>
<dbReference type="RefSeq" id="WP_007093511.1">
    <property type="nucleotide sequence ID" value="NZ_CP142125.1"/>
</dbReference>
<protein>
    <recommendedName>
        <fullName evidence="4">YD repeat protein</fullName>
    </recommendedName>
</protein>
<feature type="signal peptide" evidence="1">
    <location>
        <begin position="1"/>
        <end position="19"/>
    </location>
</feature>
<evidence type="ECO:0008006" key="4">
    <source>
        <dbReference type="Google" id="ProtNLM"/>
    </source>
</evidence>
<reference evidence="2 3" key="1">
    <citation type="journal article" date="2011" name="J. Bacteriol.">
        <title>Genome sequence of the algicidal bacterium Kordia algicida OT-1.</title>
        <authorList>
            <person name="Lee H.S."/>
            <person name="Kang S.G."/>
            <person name="Kwon K.K."/>
            <person name="Lee J.H."/>
            <person name="Kim S.J."/>
        </authorList>
    </citation>
    <scope>NUCLEOTIDE SEQUENCE [LARGE SCALE GENOMIC DNA]</scope>
    <source>
        <strain evidence="2 3">OT-1</strain>
    </source>
</reference>
<comment type="caution">
    <text evidence="2">The sequence shown here is derived from an EMBL/GenBank/DDBJ whole genome shotgun (WGS) entry which is preliminary data.</text>
</comment>
<proteinExistence type="predicted"/>